<evidence type="ECO:0000313" key="5">
    <source>
        <dbReference type="EMBL" id="RUS66915.1"/>
    </source>
</evidence>
<comment type="cofactor">
    <cofactor evidence="1">
        <name>FMN</name>
        <dbReference type="ChEBI" id="CHEBI:58210"/>
    </cofactor>
</comment>
<dbReference type="GO" id="GO:0010181">
    <property type="term" value="F:FMN binding"/>
    <property type="evidence" value="ECO:0007669"/>
    <property type="project" value="InterPro"/>
</dbReference>
<keyword evidence="3 5" id="KW-0560">Oxidoreductase</keyword>
<dbReference type="InterPro" id="IPR013785">
    <property type="entry name" value="Aldolase_TIM"/>
</dbReference>
<dbReference type="CDD" id="cd02933">
    <property type="entry name" value="OYE_like_FMN"/>
    <property type="match status" value="1"/>
</dbReference>
<sequence length="371" mass="39725">MAKTLFDKVNMGTVALANRVAMAPLTRNRAPDGVPTAMMATYYQQRATAGLLISEGTSITQEGQGYSDVPGLYTTQQVQGWKQVTAAVHQAGGHIVTQLWHVGRVSHTALQKDGQAPVAPSAIQAKSRVYVINADGTGGFLETSMPRALLAEELPRVCDDYRHAMKAAVEAGFDGVEIHAANGYLLDQFLRSGANHRTDAYGGSVENRARFPLEVVAATIEAAAGHPVGIRISPAAPANGLEDPNPQEVFDYFVAQLARFPLAFVHVIEGATGGPRDYQMGGKSFDYAQLKAAYTKAGGKGLWMVNNGYDRASAQKAVESGYADMVSFGRAYIANPDLVRRLRDDAPLNAPDQTTFYGGGEKGYIDYPALP</sequence>
<name>A0A433SDX0_9BURK</name>
<dbReference type="EMBL" id="PQSP01000003">
    <property type="protein sequence ID" value="RUS66915.1"/>
    <property type="molecule type" value="Genomic_DNA"/>
</dbReference>
<dbReference type="PANTHER" id="PTHR22893:SF91">
    <property type="entry name" value="NADPH DEHYDROGENASE 2-RELATED"/>
    <property type="match status" value="1"/>
</dbReference>
<dbReference type="GO" id="GO:0005829">
    <property type="term" value="C:cytosol"/>
    <property type="evidence" value="ECO:0007669"/>
    <property type="project" value="UniProtKB-ARBA"/>
</dbReference>
<evidence type="ECO:0000259" key="4">
    <source>
        <dbReference type="Pfam" id="PF00724"/>
    </source>
</evidence>
<accession>A0A433SDX0</accession>
<comment type="caution">
    <text evidence="5">The sequence shown here is derived from an EMBL/GenBank/DDBJ whole genome shotgun (WGS) entry which is preliminary data.</text>
</comment>
<dbReference type="InterPro" id="IPR001155">
    <property type="entry name" value="OxRdtase_FMN_N"/>
</dbReference>
<dbReference type="Pfam" id="PF00724">
    <property type="entry name" value="Oxidored_FMN"/>
    <property type="match status" value="1"/>
</dbReference>
<dbReference type="AlphaFoldDB" id="A0A433SDX0"/>
<gene>
    <name evidence="5" type="primary">nemA_1</name>
    <name evidence="5" type="ORF">CUZ56_01710</name>
</gene>
<proteinExistence type="inferred from homology"/>
<keyword evidence="6" id="KW-1185">Reference proteome</keyword>
<reference evidence="5 6" key="1">
    <citation type="submission" date="2018-01" db="EMBL/GenBank/DDBJ databases">
        <title>Saezia sanguinis gen. nov., sp. nov., in the order Burkholderiales isolated from human blood.</title>
        <authorList>
            <person name="Medina-Pascual M.J."/>
            <person name="Valdezate S."/>
            <person name="Monzon S."/>
            <person name="Cuesta I."/>
            <person name="Carrasco G."/>
            <person name="Villalon P."/>
            <person name="Saez-Nieto J.A."/>
        </authorList>
    </citation>
    <scope>NUCLEOTIDE SEQUENCE [LARGE SCALE GENOMIC DNA]</scope>
    <source>
        <strain evidence="5 6">CNM695-12</strain>
    </source>
</reference>
<dbReference type="InterPro" id="IPR045247">
    <property type="entry name" value="Oye-like"/>
</dbReference>
<dbReference type="SUPFAM" id="SSF51395">
    <property type="entry name" value="FMN-linked oxidoreductases"/>
    <property type="match status" value="1"/>
</dbReference>
<comment type="similarity">
    <text evidence="2">Belongs to the NADH:flavin oxidoreductase/NADH oxidase family.</text>
</comment>
<dbReference type="OrthoDB" id="8523426at2"/>
<evidence type="ECO:0000256" key="3">
    <source>
        <dbReference type="ARBA" id="ARBA00023002"/>
    </source>
</evidence>
<evidence type="ECO:0000256" key="2">
    <source>
        <dbReference type="ARBA" id="ARBA00005979"/>
    </source>
</evidence>
<feature type="domain" description="NADH:flavin oxidoreductase/NADH oxidase N-terminal" evidence="4">
    <location>
        <begin position="5"/>
        <end position="348"/>
    </location>
</feature>
<organism evidence="5 6">
    <name type="scientific">Saezia sanguinis</name>
    <dbReference type="NCBI Taxonomy" id="1965230"/>
    <lineage>
        <taxon>Bacteria</taxon>
        <taxon>Pseudomonadati</taxon>
        <taxon>Pseudomonadota</taxon>
        <taxon>Betaproteobacteria</taxon>
        <taxon>Burkholderiales</taxon>
        <taxon>Saeziaceae</taxon>
        <taxon>Saezia</taxon>
    </lineage>
</organism>
<dbReference type="Proteomes" id="UP000286947">
    <property type="component" value="Unassembled WGS sequence"/>
</dbReference>
<evidence type="ECO:0000313" key="6">
    <source>
        <dbReference type="Proteomes" id="UP000286947"/>
    </source>
</evidence>
<dbReference type="RefSeq" id="WP_126979907.1">
    <property type="nucleotide sequence ID" value="NZ_PQSP01000003.1"/>
</dbReference>
<protein>
    <submittedName>
        <fullName evidence="5">N-ethylmaleimide reductase</fullName>
        <ecNumber evidence="5">1.-.-.-</ecNumber>
    </submittedName>
</protein>
<dbReference type="PANTHER" id="PTHR22893">
    <property type="entry name" value="NADH OXIDOREDUCTASE-RELATED"/>
    <property type="match status" value="1"/>
</dbReference>
<evidence type="ECO:0000256" key="1">
    <source>
        <dbReference type="ARBA" id="ARBA00001917"/>
    </source>
</evidence>
<dbReference type="GO" id="GO:0016628">
    <property type="term" value="F:oxidoreductase activity, acting on the CH-CH group of donors, NAD or NADP as acceptor"/>
    <property type="evidence" value="ECO:0007669"/>
    <property type="project" value="UniProtKB-ARBA"/>
</dbReference>
<dbReference type="FunFam" id="3.20.20.70:FF:000059">
    <property type="entry name" value="N-ethylmaleimide reductase, FMN-linked"/>
    <property type="match status" value="1"/>
</dbReference>
<dbReference type="Gene3D" id="3.20.20.70">
    <property type="entry name" value="Aldolase class I"/>
    <property type="match status" value="1"/>
</dbReference>
<dbReference type="EC" id="1.-.-.-" evidence="5"/>